<reference evidence="3 4" key="1">
    <citation type="submission" date="2017-05" db="EMBL/GenBank/DDBJ databases">
        <authorList>
            <person name="Varghese N."/>
            <person name="Submissions S."/>
        </authorList>
    </citation>
    <scope>NUCLEOTIDE SEQUENCE [LARGE SCALE GENOMIC DNA]</scope>
    <source>
        <strain evidence="3 4">DSM 19382</strain>
    </source>
</reference>
<evidence type="ECO:0000313" key="2">
    <source>
        <dbReference type="EMBL" id="MRX68730.1"/>
    </source>
</evidence>
<dbReference type="EMBL" id="WKKG01000006">
    <property type="protein sequence ID" value="MRX68730.1"/>
    <property type="molecule type" value="Genomic_DNA"/>
</dbReference>
<evidence type="ECO:0000313" key="5">
    <source>
        <dbReference type="Proteomes" id="UP000468990"/>
    </source>
</evidence>
<gene>
    <name evidence="2" type="ORF">GJU42_12215</name>
    <name evidence="3" type="ORF">SAMN06265349_103272</name>
</gene>
<sequence length="194" mass="22452">MKLIFSLVTCLLFFSKAFSQNTTIIKCDSIYKNKGITIKLATFNDREDIEDDEKNATLTITQQLNGKKTILVKENLHSSNQEIEFRDFNNDKIKDLLVQNYSDARSNWTYSLYLYNSKANNFKKVVGFEEIKNPTLNTKYNIIESHVVSGTNWASFYKIKNNKVIDFNIVITDDGSSKSEKEYRKAIKKITSIK</sequence>
<dbReference type="InterPro" id="IPR058087">
    <property type="entry name" value="XAC2610_dom"/>
</dbReference>
<evidence type="ECO:0000313" key="3">
    <source>
        <dbReference type="EMBL" id="SMO71168.1"/>
    </source>
</evidence>
<dbReference type="OrthoDB" id="670341at2"/>
<dbReference type="Proteomes" id="UP000468990">
    <property type="component" value="Unassembled WGS sequence"/>
</dbReference>
<dbReference type="EMBL" id="FXTA01000003">
    <property type="protein sequence ID" value="SMO71168.1"/>
    <property type="molecule type" value="Genomic_DNA"/>
</dbReference>
<evidence type="ECO:0000256" key="1">
    <source>
        <dbReference type="SAM" id="SignalP"/>
    </source>
</evidence>
<feature type="signal peptide" evidence="1">
    <location>
        <begin position="1"/>
        <end position="19"/>
    </location>
</feature>
<evidence type="ECO:0000313" key="4">
    <source>
        <dbReference type="Proteomes" id="UP000317289"/>
    </source>
</evidence>
<reference evidence="2 5" key="2">
    <citation type="submission" date="2019-11" db="EMBL/GenBank/DDBJ databases">
        <title>Flavobacterium resistens genome.</title>
        <authorList>
            <person name="Wilson V.M."/>
            <person name="Newman J.D."/>
        </authorList>
    </citation>
    <scope>NUCLEOTIDE SEQUENCE [LARGE SCALE GENOMIC DNA]</scope>
    <source>
        <strain evidence="2 5">DSM 19382</strain>
    </source>
</reference>
<dbReference type="NCBIfam" id="NF047539">
    <property type="entry name" value="XAC2610_fam"/>
    <property type="match status" value="1"/>
</dbReference>
<keyword evidence="1" id="KW-0732">Signal</keyword>
<dbReference type="Proteomes" id="UP000317289">
    <property type="component" value="Unassembled WGS sequence"/>
</dbReference>
<protein>
    <submittedName>
        <fullName evidence="3">Uncharacterized protein</fullName>
    </submittedName>
</protein>
<dbReference type="RefSeq" id="WP_142450962.1">
    <property type="nucleotide sequence ID" value="NZ_FXTA01000003.1"/>
</dbReference>
<accession>A0A521DHR3</accession>
<proteinExistence type="predicted"/>
<organism evidence="3 4">
    <name type="scientific">Flavobacterium resistens</name>
    <dbReference type="NCBI Taxonomy" id="443612"/>
    <lineage>
        <taxon>Bacteria</taxon>
        <taxon>Pseudomonadati</taxon>
        <taxon>Bacteroidota</taxon>
        <taxon>Flavobacteriia</taxon>
        <taxon>Flavobacteriales</taxon>
        <taxon>Flavobacteriaceae</taxon>
        <taxon>Flavobacterium</taxon>
    </lineage>
</organism>
<dbReference type="AlphaFoldDB" id="A0A521DHR3"/>
<feature type="chain" id="PRO_5043205788" evidence="1">
    <location>
        <begin position="20"/>
        <end position="194"/>
    </location>
</feature>
<keyword evidence="5" id="KW-1185">Reference proteome</keyword>
<name>A0A521DHR3_9FLAO</name>